<dbReference type="Gene3D" id="1.10.10.10">
    <property type="entry name" value="Winged helix-like DNA-binding domain superfamily/Winged helix DNA-binding domain"/>
    <property type="match status" value="1"/>
</dbReference>
<dbReference type="RefSeq" id="WP_054750612.1">
    <property type="nucleotide sequence ID" value="NZ_AYZK01000010.1"/>
</dbReference>
<dbReference type="EMBL" id="AYZK01000010">
    <property type="protein sequence ID" value="KRM86444.1"/>
    <property type="molecule type" value="Genomic_DNA"/>
</dbReference>
<evidence type="ECO:0000256" key="2">
    <source>
        <dbReference type="ARBA" id="ARBA00023012"/>
    </source>
</evidence>
<dbReference type="PROSITE" id="PS51755">
    <property type="entry name" value="OMPR_PHOB"/>
    <property type="match status" value="1"/>
</dbReference>
<dbReference type="GO" id="GO:0006355">
    <property type="term" value="P:regulation of DNA-templated transcription"/>
    <property type="evidence" value="ECO:0007669"/>
    <property type="project" value="InterPro"/>
</dbReference>
<evidence type="ECO:0000256" key="8">
    <source>
        <dbReference type="PROSITE-ProRule" id="PRU01091"/>
    </source>
</evidence>
<evidence type="ECO:0000256" key="1">
    <source>
        <dbReference type="ARBA" id="ARBA00022553"/>
    </source>
</evidence>
<keyword evidence="5" id="KW-0010">Activator</keyword>
<dbReference type="SMART" id="SM00448">
    <property type="entry name" value="REC"/>
    <property type="match status" value="1"/>
</dbReference>
<accession>A0A0R2CEA2</accession>
<dbReference type="Gene3D" id="6.10.250.690">
    <property type="match status" value="1"/>
</dbReference>
<dbReference type="OrthoDB" id="9790442at2"/>
<evidence type="ECO:0000256" key="3">
    <source>
        <dbReference type="ARBA" id="ARBA00023015"/>
    </source>
</evidence>
<dbReference type="Gene3D" id="3.40.50.2300">
    <property type="match status" value="1"/>
</dbReference>
<dbReference type="FunFam" id="1.10.10.10:FF:000018">
    <property type="entry name" value="DNA-binding response regulator ResD"/>
    <property type="match status" value="1"/>
</dbReference>
<evidence type="ECO:0000256" key="7">
    <source>
        <dbReference type="PROSITE-ProRule" id="PRU00169"/>
    </source>
</evidence>
<dbReference type="PROSITE" id="PS50110">
    <property type="entry name" value="RESPONSE_REGULATORY"/>
    <property type="match status" value="1"/>
</dbReference>
<dbReference type="PATRIC" id="fig|1423810.4.peg.787"/>
<dbReference type="SUPFAM" id="SSF46894">
    <property type="entry name" value="C-terminal effector domain of the bipartite response regulators"/>
    <property type="match status" value="1"/>
</dbReference>
<name>A0A0R2CEA2_9LACO</name>
<keyword evidence="2" id="KW-0902">Two-component regulatory system</keyword>
<evidence type="ECO:0000313" key="11">
    <source>
        <dbReference type="EMBL" id="KRM86444.1"/>
    </source>
</evidence>
<dbReference type="SMART" id="SM00862">
    <property type="entry name" value="Trans_reg_C"/>
    <property type="match status" value="1"/>
</dbReference>
<dbReference type="InterPro" id="IPR001789">
    <property type="entry name" value="Sig_transdc_resp-reg_receiver"/>
</dbReference>
<feature type="domain" description="OmpR/PhoB-type" evidence="10">
    <location>
        <begin position="128"/>
        <end position="227"/>
    </location>
</feature>
<evidence type="ECO:0000313" key="12">
    <source>
        <dbReference type="Proteomes" id="UP000051789"/>
    </source>
</evidence>
<proteinExistence type="predicted"/>
<dbReference type="GO" id="GO:0000976">
    <property type="term" value="F:transcription cis-regulatory region binding"/>
    <property type="evidence" value="ECO:0007669"/>
    <property type="project" value="TreeGrafter"/>
</dbReference>
<dbReference type="SUPFAM" id="SSF52172">
    <property type="entry name" value="CheY-like"/>
    <property type="match status" value="1"/>
</dbReference>
<dbReference type="InterPro" id="IPR016032">
    <property type="entry name" value="Sig_transdc_resp-reg_C-effctor"/>
</dbReference>
<dbReference type="PANTHER" id="PTHR48111">
    <property type="entry name" value="REGULATOR OF RPOS"/>
    <property type="match status" value="1"/>
</dbReference>
<evidence type="ECO:0000259" key="9">
    <source>
        <dbReference type="PROSITE" id="PS50110"/>
    </source>
</evidence>
<dbReference type="InterPro" id="IPR039420">
    <property type="entry name" value="WalR-like"/>
</dbReference>
<dbReference type="STRING" id="1423810.FD19_GL000772"/>
<keyword evidence="6" id="KW-0804">Transcription</keyword>
<comment type="caution">
    <text evidence="11">The sequence shown here is derived from an EMBL/GenBank/DDBJ whole genome shotgun (WGS) entry which is preliminary data.</text>
</comment>
<organism evidence="11 12">
    <name type="scientific">Lacticaseibacillus thailandensis DSM 22698 = JCM 13996</name>
    <dbReference type="NCBI Taxonomy" id="1423810"/>
    <lineage>
        <taxon>Bacteria</taxon>
        <taxon>Bacillati</taxon>
        <taxon>Bacillota</taxon>
        <taxon>Bacilli</taxon>
        <taxon>Lactobacillales</taxon>
        <taxon>Lactobacillaceae</taxon>
        <taxon>Lacticaseibacillus</taxon>
    </lineage>
</organism>
<dbReference type="GO" id="GO:0032993">
    <property type="term" value="C:protein-DNA complex"/>
    <property type="evidence" value="ECO:0007669"/>
    <property type="project" value="TreeGrafter"/>
</dbReference>
<keyword evidence="12" id="KW-1185">Reference proteome</keyword>
<keyword evidence="3" id="KW-0805">Transcription regulation</keyword>
<evidence type="ECO:0000259" key="10">
    <source>
        <dbReference type="PROSITE" id="PS51755"/>
    </source>
</evidence>
<dbReference type="CDD" id="cd00383">
    <property type="entry name" value="trans_reg_C"/>
    <property type="match status" value="1"/>
</dbReference>
<dbReference type="Pfam" id="PF00486">
    <property type="entry name" value="Trans_reg_C"/>
    <property type="match status" value="1"/>
</dbReference>
<dbReference type="InterPro" id="IPR036388">
    <property type="entry name" value="WH-like_DNA-bd_sf"/>
</dbReference>
<gene>
    <name evidence="11" type="ORF">FD19_GL000772</name>
</gene>
<evidence type="ECO:0000256" key="6">
    <source>
        <dbReference type="ARBA" id="ARBA00023163"/>
    </source>
</evidence>
<evidence type="ECO:0000256" key="5">
    <source>
        <dbReference type="ARBA" id="ARBA00023159"/>
    </source>
</evidence>
<protein>
    <submittedName>
        <fullName evidence="11">Response regulator</fullName>
    </submittedName>
</protein>
<dbReference type="GO" id="GO:0000156">
    <property type="term" value="F:phosphorelay response regulator activity"/>
    <property type="evidence" value="ECO:0007669"/>
    <property type="project" value="TreeGrafter"/>
</dbReference>
<dbReference type="Proteomes" id="UP000051789">
    <property type="component" value="Unassembled WGS sequence"/>
</dbReference>
<keyword evidence="1 7" id="KW-0597">Phosphoprotein</keyword>
<reference evidence="11 12" key="1">
    <citation type="journal article" date="2015" name="Genome Announc.">
        <title>Expanding the biotechnology potential of lactobacilli through comparative genomics of 213 strains and associated genera.</title>
        <authorList>
            <person name="Sun Z."/>
            <person name="Harris H.M."/>
            <person name="McCann A."/>
            <person name="Guo C."/>
            <person name="Argimon S."/>
            <person name="Zhang W."/>
            <person name="Yang X."/>
            <person name="Jeffery I.B."/>
            <person name="Cooney J.C."/>
            <person name="Kagawa T.F."/>
            <person name="Liu W."/>
            <person name="Song Y."/>
            <person name="Salvetti E."/>
            <person name="Wrobel A."/>
            <person name="Rasinkangas P."/>
            <person name="Parkhill J."/>
            <person name="Rea M.C."/>
            <person name="O'Sullivan O."/>
            <person name="Ritari J."/>
            <person name="Douillard F.P."/>
            <person name="Paul Ross R."/>
            <person name="Yang R."/>
            <person name="Briner A.E."/>
            <person name="Felis G.E."/>
            <person name="de Vos W.M."/>
            <person name="Barrangou R."/>
            <person name="Klaenhammer T.R."/>
            <person name="Caufield P.W."/>
            <person name="Cui Y."/>
            <person name="Zhang H."/>
            <person name="O'Toole P.W."/>
        </authorList>
    </citation>
    <scope>NUCLEOTIDE SEQUENCE [LARGE SCALE GENOMIC DNA]</scope>
    <source>
        <strain evidence="11 12">DSM 22698</strain>
    </source>
</reference>
<keyword evidence="4 8" id="KW-0238">DNA-binding</keyword>
<dbReference type="PANTHER" id="PTHR48111:SF73">
    <property type="entry name" value="ALKALINE PHOSPHATASE SYNTHESIS TRANSCRIPTIONAL REGULATORY PROTEIN PHOP"/>
    <property type="match status" value="1"/>
</dbReference>
<evidence type="ECO:0000256" key="4">
    <source>
        <dbReference type="ARBA" id="ARBA00023125"/>
    </source>
</evidence>
<dbReference type="GO" id="GO:0005829">
    <property type="term" value="C:cytosol"/>
    <property type="evidence" value="ECO:0007669"/>
    <property type="project" value="TreeGrafter"/>
</dbReference>
<dbReference type="FunFam" id="3.40.50.2300:FF:000001">
    <property type="entry name" value="DNA-binding response regulator PhoB"/>
    <property type="match status" value="1"/>
</dbReference>
<feature type="modified residue" description="4-aspartylphosphate" evidence="7">
    <location>
        <position position="52"/>
    </location>
</feature>
<feature type="DNA-binding region" description="OmpR/PhoB-type" evidence="8">
    <location>
        <begin position="128"/>
        <end position="227"/>
    </location>
</feature>
<dbReference type="InterPro" id="IPR001867">
    <property type="entry name" value="OmpR/PhoB-type_DNA-bd"/>
</dbReference>
<feature type="domain" description="Response regulatory" evidence="9">
    <location>
        <begin position="3"/>
        <end position="117"/>
    </location>
</feature>
<dbReference type="InterPro" id="IPR011006">
    <property type="entry name" value="CheY-like_superfamily"/>
</dbReference>
<dbReference type="AlphaFoldDB" id="A0A0R2CEA2"/>
<dbReference type="Pfam" id="PF00072">
    <property type="entry name" value="Response_reg"/>
    <property type="match status" value="1"/>
</dbReference>
<sequence>MKKILVVDDEPAIVTLLKYNLEAEHYSVTATGDGQDAVALALNNDFDFIILDLMLPGMDGIDVTKELRKADVTTPIMILTAKDSEADKIIGLELGADDYVTKPFSPREIIARIKAIERRVGNTKDEGAKVLKVGELTIEPLNHRATMRGERLHLTPKEFELLQYFATHHGKVLSRDVLLNGVWGYDYPGETRMVDIQVSHLREKIERDPKHAEYLQTVRGFGYQLEDPNA</sequence>